<dbReference type="GO" id="GO:0008270">
    <property type="term" value="F:zinc ion binding"/>
    <property type="evidence" value="ECO:0007669"/>
    <property type="project" value="UniProtKB-UniRule"/>
</dbReference>
<evidence type="ECO:0000256" key="8">
    <source>
        <dbReference type="ARBA" id="ARBA00032005"/>
    </source>
</evidence>
<accession>T1HML9</accession>
<evidence type="ECO:0000256" key="9">
    <source>
        <dbReference type="ARBA" id="ARBA00049558"/>
    </source>
</evidence>
<dbReference type="SUPFAM" id="SSF53927">
    <property type="entry name" value="Cytidine deaminase-like"/>
    <property type="match status" value="1"/>
</dbReference>
<dbReference type="InterPro" id="IPR050202">
    <property type="entry name" value="Cyt/Deoxycyt_deaminase"/>
</dbReference>
<dbReference type="GO" id="GO:0004126">
    <property type="term" value="F:cytidine deaminase activity"/>
    <property type="evidence" value="ECO:0007669"/>
    <property type="project" value="UniProtKB-UniRule"/>
</dbReference>
<comment type="catalytic activity">
    <reaction evidence="9 12">
        <text>cytidine + H2O + H(+) = uridine + NH4(+)</text>
        <dbReference type="Rhea" id="RHEA:16069"/>
        <dbReference type="ChEBI" id="CHEBI:15377"/>
        <dbReference type="ChEBI" id="CHEBI:15378"/>
        <dbReference type="ChEBI" id="CHEBI:16704"/>
        <dbReference type="ChEBI" id="CHEBI:17562"/>
        <dbReference type="ChEBI" id="CHEBI:28938"/>
        <dbReference type="EC" id="3.5.4.5"/>
    </reaction>
</comment>
<dbReference type="EC" id="3.5.4.5" evidence="4 12"/>
<feature type="active site" description="Proton donor" evidence="10">
    <location>
        <position position="76"/>
    </location>
</feature>
<dbReference type="InParanoid" id="T1HML9"/>
<feature type="binding site" evidence="11">
    <location>
        <position position="74"/>
    </location>
    <ligand>
        <name>Zn(2+)</name>
        <dbReference type="ChEBI" id="CHEBI:29105"/>
        <note>catalytic</note>
    </ligand>
</feature>
<protein>
    <recommendedName>
        <fullName evidence="4 12">Cytidine deaminase</fullName>
        <ecNumber evidence="4 12">3.5.4.5</ecNumber>
    </recommendedName>
    <alternativeName>
        <fullName evidence="8 12">Cytidine aminohydrolase</fullName>
    </alternativeName>
</protein>
<evidence type="ECO:0000256" key="10">
    <source>
        <dbReference type="PIRSR" id="PIRSR606262-1"/>
    </source>
</evidence>
<evidence type="ECO:0000256" key="3">
    <source>
        <dbReference type="ARBA" id="ARBA00006576"/>
    </source>
</evidence>
<dbReference type="PROSITE" id="PS51747">
    <property type="entry name" value="CYT_DCMP_DEAMINASES_2"/>
    <property type="match status" value="1"/>
</dbReference>
<feature type="binding site" evidence="11">
    <location>
        <position position="108"/>
    </location>
    <ligand>
        <name>Zn(2+)</name>
        <dbReference type="ChEBI" id="CHEBI:29105"/>
        <note>catalytic</note>
    </ligand>
</feature>
<evidence type="ECO:0000256" key="6">
    <source>
        <dbReference type="ARBA" id="ARBA00022801"/>
    </source>
</evidence>
<dbReference type="HOGENOM" id="CLU_097262_0_1_1"/>
<comment type="cofactor">
    <cofactor evidence="1 11 12">
        <name>Zn(2+)</name>
        <dbReference type="ChEBI" id="CHEBI:29105"/>
    </cofactor>
</comment>
<dbReference type="FunFam" id="3.40.140.10:FF:000008">
    <property type="entry name" value="Cytidine deaminase"/>
    <property type="match status" value="1"/>
</dbReference>
<dbReference type="PANTHER" id="PTHR11644:SF2">
    <property type="entry name" value="CYTIDINE DEAMINASE"/>
    <property type="match status" value="1"/>
</dbReference>
<evidence type="ECO:0000256" key="7">
    <source>
        <dbReference type="ARBA" id="ARBA00022833"/>
    </source>
</evidence>
<keyword evidence="7 11" id="KW-0862">Zinc</keyword>
<dbReference type="EnsemblMetazoa" id="RPRC005293-RA">
    <property type="protein sequence ID" value="RPRC005293-PA"/>
    <property type="gene ID" value="RPRC005293"/>
</dbReference>
<dbReference type="GO" id="GO:0055086">
    <property type="term" value="P:nucleobase-containing small molecule metabolic process"/>
    <property type="evidence" value="ECO:0007669"/>
    <property type="project" value="UniProtKB-ARBA"/>
</dbReference>
<evidence type="ECO:0000256" key="5">
    <source>
        <dbReference type="ARBA" id="ARBA00022723"/>
    </source>
</evidence>
<name>T1HML9_RHOPR</name>
<dbReference type="VEuPathDB" id="VectorBase:RPRC005293"/>
<comment type="function">
    <text evidence="2 12">This enzyme scavenges exogenous and endogenous cytidine and 2'-deoxycytidine for UMP synthesis.</text>
</comment>
<evidence type="ECO:0000256" key="1">
    <source>
        <dbReference type="ARBA" id="ARBA00001947"/>
    </source>
</evidence>
<dbReference type="Proteomes" id="UP000015103">
    <property type="component" value="Unassembled WGS sequence"/>
</dbReference>
<evidence type="ECO:0000256" key="12">
    <source>
        <dbReference type="RuleBase" id="RU364006"/>
    </source>
</evidence>
<dbReference type="EMBL" id="ACPB03008515">
    <property type="status" value="NOT_ANNOTATED_CDS"/>
    <property type="molecule type" value="Genomic_DNA"/>
</dbReference>
<dbReference type="OMA" id="RFITPCG"/>
<dbReference type="InterPro" id="IPR016193">
    <property type="entry name" value="Cytidine_deaminase-like"/>
</dbReference>
<dbReference type="GO" id="GO:0072527">
    <property type="term" value="P:pyrimidine-containing compound metabolic process"/>
    <property type="evidence" value="ECO:0007669"/>
    <property type="project" value="UniProtKB-ARBA"/>
</dbReference>
<reference evidence="13" key="1">
    <citation type="submission" date="2015-05" db="UniProtKB">
        <authorList>
            <consortium name="EnsemblMetazoa"/>
        </authorList>
    </citation>
    <scope>IDENTIFICATION</scope>
</reference>
<dbReference type="CDD" id="cd01283">
    <property type="entry name" value="cytidine_deaminase"/>
    <property type="match status" value="1"/>
</dbReference>
<dbReference type="GO" id="GO:0042802">
    <property type="term" value="F:identical protein binding"/>
    <property type="evidence" value="ECO:0007669"/>
    <property type="project" value="UniProtKB-ARBA"/>
</dbReference>
<dbReference type="InterPro" id="IPR016192">
    <property type="entry name" value="APOBEC/CMP_deaminase_Zn-bd"/>
</dbReference>
<dbReference type="InterPro" id="IPR002125">
    <property type="entry name" value="CMP_dCMP_dom"/>
</dbReference>
<keyword evidence="6 12" id="KW-0378">Hydrolase</keyword>
<dbReference type="Gene3D" id="3.40.140.10">
    <property type="entry name" value="Cytidine Deaminase, domain 2"/>
    <property type="match status" value="1"/>
</dbReference>
<dbReference type="eggNOG" id="KOG0833">
    <property type="taxonomic scope" value="Eukaryota"/>
</dbReference>
<dbReference type="PROSITE" id="PS00903">
    <property type="entry name" value="CYT_DCMP_DEAMINASES_1"/>
    <property type="match status" value="1"/>
</dbReference>
<dbReference type="NCBIfam" id="NF004064">
    <property type="entry name" value="PRK05578.1"/>
    <property type="match status" value="1"/>
</dbReference>
<evidence type="ECO:0000256" key="4">
    <source>
        <dbReference type="ARBA" id="ARBA00012783"/>
    </source>
</evidence>
<dbReference type="FunCoup" id="T1HML9">
    <property type="interactions" value="88"/>
</dbReference>
<feature type="binding site" evidence="11">
    <location>
        <position position="111"/>
    </location>
    <ligand>
        <name>Zn(2+)</name>
        <dbReference type="ChEBI" id="CHEBI:29105"/>
        <note>catalytic</note>
    </ligand>
</feature>
<sequence length="152" mass="16600">MSKRNNETGVIHSYVNLSHLDSDVKNLILESVKAMDHAYTPYSNFKVGAAVLCGSGTIYSGCNVENASFGLSICAERTTLVKAISSGDKDFKTIAVCAEGTGDPATPCGACRQFIVEFATNRDIIIYLTNPKMDRIRQTTIYQLLPDHFVLN</sequence>
<dbReference type="STRING" id="13249.T1HML9"/>
<keyword evidence="5 11" id="KW-0479">Metal-binding</keyword>
<evidence type="ECO:0000256" key="11">
    <source>
        <dbReference type="PIRSR" id="PIRSR606262-3"/>
    </source>
</evidence>
<keyword evidence="14" id="KW-1185">Reference proteome</keyword>
<dbReference type="GO" id="GO:0005829">
    <property type="term" value="C:cytosol"/>
    <property type="evidence" value="ECO:0007669"/>
    <property type="project" value="TreeGrafter"/>
</dbReference>
<dbReference type="NCBIfam" id="TIGR01354">
    <property type="entry name" value="cyt_deam_tetra"/>
    <property type="match status" value="1"/>
</dbReference>
<dbReference type="Pfam" id="PF00383">
    <property type="entry name" value="dCMP_cyt_deam_1"/>
    <property type="match status" value="1"/>
</dbReference>
<organism evidence="13 14">
    <name type="scientific">Rhodnius prolixus</name>
    <name type="common">Triatomid bug</name>
    <dbReference type="NCBI Taxonomy" id="13249"/>
    <lineage>
        <taxon>Eukaryota</taxon>
        <taxon>Metazoa</taxon>
        <taxon>Ecdysozoa</taxon>
        <taxon>Arthropoda</taxon>
        <taxon>Hexapoda</taxon>
        <taxon>Insecta</taxon>
        <taxon>Pterygota</taxon>
        <taxon>Neoptera</taxon>
        <taxon>Paraneoptera</taxon>
        <taxon>Hemiptera</taxon>
        <taxon>Heteroptera</taxon>
        <taxon>Panheteroptera</taxon>
        <taxon>Cimicomorpha</taxon>
        <taxon>Reduviidae</taxon>
        <taxon>Triatominae</taxon>
        <taxon>Rhodnius</taxon>
    </lineage>
</organism>
<comment type="similarity">
    <text evidence="3 12">Belongs to the cytidine and deoxycytidylate deaminase family.</text>
</comment>
<comment type="catalytic activity">
    <reaction evidence="12">
        <text>2'-deoxycytidine + H2O + H(+) = 2'-deoxyuridine + NH4(+)</text>
        <dbReference type="Rhea" id="RHEA:13433"/>
        <dbReference type="ChEBI" id="CHEBI:15377"/>
        <dbReference type="ChEBI" id="CHEBI:15378"/>
        <dbReference type="ChEBI" id="CHEBI:15698"/>
        <dbReference type="ChEBI" id="CHEBI:16450"/>
        <dbReference type="ChEBI" id="CHEBI:28938"/>
        <dbReference type="EC" id="3.5.4.5"/>
    </reaction>
</comment>
<dbReference type="AlphaFoldDB" id="T1HML9"/>
<dbReference type="InterPro" id="IPR006262">
    <property type="entry name" value="Cyt_deam_tetra"/>
</dbReference>
<dbReference type="PANTHER" id="PTHR11644">
    <property type="entry name" value="CYTIDINE DEAMINASE"/>
    <property type="match status" value="1"/>
</dbReference>
<evidence type="ECO:0000313" key="14">
    <source>
        <dbReference type="Proteomes" id="UP000015103"/>
    </source>
</evidence>
<evidence type="ECO:0000313" key="13">
    <source>
        <dbReference type="EnsemblMetazoa" id="RPRC005293-PA"/>
    </source>
</evidence>
<proteinExistence type="inferred from homology"/>
<evidence type="ECO:0000256" key="2">
    <source>
        <dbReference type="ARBA" id="ARBA00003949"/>
    </source>
</evidence>